<sequence length="300" mass="31693">MIETTEIRAGGFGFTADVDGPADGERVIFLHGFPNSRHSWRAQIAAVAGAGFRAIAPDQRGYSAGARPPGVDNYHVDLLVGDVIALADAAGADRFHLVGHDWGGQIAWLTAIAHPERLKTLTVLSRPHPAAFARAFKADPGQASRSRHHKAFQDPEMADRLLADDAKALRNTLIFENARGLFGHDDGGGPPAKRRMSDETAGAHLSVLGERAALDAALNWYRAAFGGGSTLAVADAPKVTMPTLYIWGHEDMSVGRMAAEGTAGFVDAPFAFQEVPGAGHFLAEEVPGAVNAALLRHIGG</sequence>
<name>A0A2M9FYK7_9PROT</name>
<dbReference type="Gene3D" id="3.40.50.1820">
    <property type="entry name" value="alpha/beta hydrolase"/>
    <property type="match status" value="1"/>
</dbReference>
<dbReference type="Proteomes" id="UP000229498">
    <property type="component" value="Unassembled WGS sequence"/>
</dbReference>
<dbReference type="PRINTS" id="PR00412">
    <property type="entry name" value="EPOXHYDRLASE"/>
</dbReference>
<evidence type="ECO:0000256" key="1">
    <source>
        <dbReference type="ARBA" id="ARBA00022801"/>
    </source>
</evidence>
<evidence type="ECO:0000313" key="3">
    <source>
        <dbReference type="EMBL" id="PJK28519.1"/>
    </source>
</evidence>
<dbReference type="RefSeq" id="WP_109795998.1">
    <property type="nucleotide sequence ID" value="NZ_PHIG01000043.1"/>
</dbReference>
<feature type="domain" description="AB hydrolase-1" evidence="2">
    <location>
        <begin position="26"/>
        <end position="285"/>
    </location>
</feature>
<evidence type="ECO:0000259" key="2">
    <source>
        <dbReference type="Pfam" id="PF00561"/>
    </source>
</evidence>
<dbReference type="InterPro" id="IPR000073">
    <property type="entry name" value="AB_hydrolase_1"/>
</dbReference>
<reference evidence="3 4" key="1">
    <citation type="submission" date="2017-11" db="EMBL/GenBank/DDBJ databases">
        <title>Draft genome sequence of Rhizobiales bacterium SY3-13.</title>
        <authorList>
            <person name="Sun C."/>
        </authorList>
    </citation>
    <scope>NUCLEOTIDE SEQUENCE [LARGE SCALE GENOMIC DNA]</scope>
    <source>
        <strain evidence="3 4">SY3-13</strain>
    </source>
</reference>
<dbReference type="OrthoDB" id="9804723at2"/>
<dbReference type="EMBL" id="PHIG01000043">
    <property type="protein sequence ID" value="PJK28519.1"/>
    <property type="molecule type" value="Genomic_DNA"/>
</dbReference>
<dbReference type="PANTHER" id="PTHR43329">
    <property type="entry name" value="EPOXIDE HYDROLASE"/>
    <property type="match status" value="1"/>
</dbReference>
<keyword evidence="1 3" id="KW-0378">Hydrolase</keyword>
<dbReference type="SUPFAM" id="SSF53474">
    <property type="entry name" value="alpha/beta-Hydrolases"/>
    <property type="match status" value="1"/>
</dbReference>
<dbReference type="GO" id="GO:0016787">
    <property type="term" value="F:hydrolase activity"/>
    <property type="evidence" value="ECO:0007669"/>
    <property type="project" value="UniProtKB-KW"/>
</dbReference>
<protein>
    <submittedName>
        <fullName evidence="3">Alpha/beta hydrolase</fullName>
    </submittedName>
</protein>
<comment type="caution">
    <text evidence="3">The sequence shown here is derived from an EMBL/GenBank/DDBJ whole genome shotgun (WGS) entry which is preliminary data.</text>
</comment>
<dbReference type="AlphaFoldDB" id="A0A2M9FYK7"/>
<dbReference type="InterPro" id="IPR029058">
    <property type="entry name" value="AB_hydrolase_fold"/>
</dbReference>
<gene>
    <name evidence="3" type="ORF">CVT23_16310</name>
</gene>
<proteinExistence type="predicted"/>
<evidence type="ECO:0000313" key="4">
    <source>
        <dbReference type="Proteomes" id="UP000229498"/>
    </source>
</evidence>
<dbReference type="PRINTS" id="PR00111">
    <property type="entry name" value="ABHYDROLASE"/>
</dbReference>
<dbReference type="Pfam" id="PF00561">
    <property type="entry name" value="Abhydrolase_1"/>
    <property type="match status" value="1"/>
</dbReference>
<keyword evidence="4" id="KW-1185">Reference proteome</keyword>
<accession>A0A2M9FYK7</accession>
<dbReference type="InterPro" id="IPR000639">
    <property type="entry name" value="Epox_hydrolase-like"/>
</dbReference>
<organism evidence="3 4">
    <name type="scientific">Minwuia thermotolerans</name>
    <dbReference type="NCBI Taxonomy" id="2056226"/>
    <lineage>
        <taxon>Bacteria</taxon>
        <taxon>Pseudomonadati</taxon>
        <taxon>Pseudomonadota</taxon>
        <taxon>Alphaproteobacteria</taxon>
        <taxon>Minwuiales</taxon>
        <taxon>Minwuiaceae</taxon>
        <taxon>Minwuia</taxon>
    </lineage>
</organism>